<evidence type="ECO:0000256" key="2">
    <source>
        <dbReference type="ARBA" id="ARBA00010790"/>
    </source>
</evidence>
<dbReference type="SUPFAM" id="SSF51905">
    <property type="entry name" value="FAD/NAD(P)-binding domain"/>
    <property type="match status" value="1"/>
</dbReference>
<evidence type="ECO:0000256" key="5">
    <source>
        <dbReference type="RuleBase" id="RU003968"/>
    </source>
</evidence>
<evidence type="ECO:0000256" key="1">
    <source>
        <dbReference type="ARBA" id="ARBA00001974"/>
    </source>
</evidence>
<dbReference type="Pfam" id="PF05199">
    <property type="entry name" value="GMC_oxred_C"/>
    <property type="match status" value="1"/>
</dbReference>
<feature type="domain" description="Glucose-methanol-choline oxidoreductase N-terminal" evidence="6">
    <location>
        <begin position="81"/>
        <end position="104"/>
    </location>
</feature>
<keyword evidence="4 5" id="KW-0274">FAD</keyword>
<dbReference type="InterPro" id="IPR036188">
    <property type="entry name" value="FAD/NAD-bd_sf"/>
</dbReference>
<reference evidence="8 9" key="1">
    <citation type="submission" date="2022-03" db="EMBL/GenBank/DDBJ databases">
        <title>Pseudonocardia alaer sp. nov., a novel actinomycete isolated from reed forest soil.</title>
        <authorList>
            <person name="Wang L."/>
        </authorList>
    </citation>
    <scope>NUCLEOTIDE SEQUENCE [LARGE SCALE GENOMIC DNA]</scope>
    <source>
        <strain evidence="8 9">Y-16303</strain>
    </source>
</reference>
<keyword evidence="9" id="KW-1185">Reference proteome</keyword>
<gene>
    <name evidence="8" type="ORF">MMF94_31285</name>
</gene>
<sequence length="499" mass="53879">MSTTFDYVIVGAGSAGCVLASRLSELPDVSVLLLENGSRDVRPEVHDPTVWPTLMGSEIDYGYRTTPQRELGGVEVDWPRGRTIGGSSAINGMVYLRGHRNDYDQWDEQGATGWAFDDVLPYFRRMESVPTGDPHFRGTDGPMRPSRARDPNPLSAVFLDAAGAVGHPMTADFNAEIQEGAGWQDLSITGGRRQSVAAAYLTLAVLERQNLTVLTESRAVKLILRGSRCEGVRVQRENAVTDVLAAREVIVSCGAVDSPRLLLLSGIGPADELRDVGVEVVHDVPGVGRNLHDHPLTSVVYEAKRVIPPGSANLSEAALLWRSDGSLSGPDMQMQFVHVPLLQAGMQAPPNSFTLAVATVPDSRGTIRLQDDDPDSLPLIDPRYLVEARDRRRLVRGVETARAIVADGAFDDWRGPEVYPGAAVDGADDLDGFVRRATGTYFHPVGTCAIGTGDDAVVAPDLRVRGVEHLRVVDASVMPRVPCVNTNVATIMIAERVRA</sequence>
<dbReference type="EMBL" id="JAKXMK010000031">
    <property type="protein sequence ID" value="MCH6170208.1"/>
    <property type="molecule type" value="Genomic_DNA"/>
</dbReference>
<dbReference type="Pfam" id="PF00732">
    <property type="entry name" value="GMC_oxred_N"/>
    <property type="match status" value="1"/>
</dbReference>
<name>A0ABS9TNT5_9PSEU</name>
<comment type="caution">
    <text evidence="8">The sequence shown here is derived from an EMBL/GenBank/DDBJ whole genome shotgun (WGS) entry which is preliminary data.</text>
</comment>
<comment type="similarity">
    <text evidence="2 5">Belongs to the GMC oxidoreductase family.</text>
</comment>
<protein>
    <submittedName>
        <fullName evidence="8">GMC family oxidoreductase N-terminal domain-containing protein</fullName>
    </submittedName>
</protein>
<evidence type="ECO:0000256" key="3">
    <source>
        <dbReference type="ARBA" id="ARBA00022630"/>
    </source>
</evidence>
<dbReference type="InterPro" id="IPR000172">
    <property type="entry name" value="GMC_OxRdtase_N"/>
</dbReference>
<dbReference type="PIRSF" id="PIRSF000137">
    <property type="entry name" value="Alcohol_oxidase"/>
    <property type="match status" value="1"/>
</dbReference>
<dbReference type="Proteomes" id="UP001299970">
    <property type="component" value="Unassembled WGS sequence"/>
</dbReference>
<comment type="cofactor">
    <cofactor evidence="1">
        <name>FAD</name>
        <dbReference type="ChEBI" id="CHEBI:57692"/>
    </cofactor>
</comment>
<feature type="domain" description="Glucose-methanol-choline oxidoreductase N-terminal" evidence="7">
    <location>
        <begin position="254"/>
        <end position="268"/>
    </location>
</feature>
<dbReference type="InterPro" id="IPR007867">
    <property type="entry name" value="GMC_OxRtase_C"/>
</dbReference>
<organism evidence="8 9">
    <name type="scientific">Pseudonocardia alaniniphila</name>
    <dbReference type="NCBI Taxonomy" id="75291"/>
    <lineage>
        <taxon>Bacteria</taxon>
        <taxon>Bacillati</taxon>
        <taxon>Actinomycetota</taxon>
        <taxon>Actinomycetes</taxon>
        <taxon>Pseudonocardiales</taxon>
        <taxon>Pseudonocardiaceae</taxon>
        <taxon>Pseudonocardia</taxon>
    </lineage>
</organism>
<accession>A0ABS9TNT5</accession>
<dbReference type="PROSITE" id="PS00624">
    <property type="entry name" value="GMC_OXRED_2"/>
    <property type="match status" value="1"/>
</dbReference>
<dbReference type="RefSeq" id="WP_241041021.1">
    <property type="nucleotide sequence ID" value="NZ_BAAAJF010000063.1"/>
</dbReference>
<keyword evidence="3 5" id="KW-0285">Flavoprotein</keyword>
<dbReference type="PROSITE" id="PS00623">
    <property type="entry name" value="GMC_OXRED_1"/>
    <property type="match status" value="1"/>
</dbReference>
<dbReference type="PANTHER" id="PTHR11552">
    <property type="entry name" value="GLUCOSE-METHANOL-CHOLINE GMC OXIDOREDUCTASE"/>
    <property type="match status" value="1"/>
</dbReference>
<evidence type="ECO:0000259" key="6">
    <source>
        <dbReference type="PROSITE" id="PS00623"/>
    </source>
</evidence>
<dbReference type="InterPro" id="IPR012132">
    <property type="entry name" value="GMC_OxRdtase"/>
</dbReference>
<dbReference type="Gene3D" id="3.50.50.60">
    <property type="entry name" value="FAD/NAD(P)-binding domain"/>
    <property type="match status" value="1"/>
</dbReference>
<dbReference type="Gene3D" id="3.30.560.10">
    <property type="entry name" value="Glucose Oxidase, domain 3"/>
    <property type="match status" value="1"/>
</dbReference>
<dbReference type="SUPFAM" id="SSF54373">
    <property type="entry name" value="FAD-linked reductases, C-terminal domain"/>
    <property type="match status" value="1"/>
</dbReference>
<evidence type="ECO:0000256" key="4">
    <source>
        <dbReference type="ARBA" id="ARBA00022827"/>
    </source>
</evidence>
<evidence type="ECO:0000313" key="9">
    <source>
        <dbReference type="Proteomes" id="UP001299970"/>
    </source>
</evidence>
<evidence type="ECO:0000259" key="7">
    <source>
        <dbReference type="PROSITE" id="PS00624"/>
    </source>
</evidence>
<proteinExistence type="inferred from homology"/>
<evidence type="ECO:0000313" key="8">
    <source>
        <dbReference type="EMBL" id="MCH6170208.1"/>
    </source>
</evidence>
<dbReference type="PANTHER" id="PTHR11552:SF147">
    <property type="entry name" value="CHOLINE DEHYDROGENASE, MITOCHONDRIAL"/>
    <property type="match status" value="1"/>
</dbReference>